<keyword evidence="3" id="KW-1185">Reference proteome</keyword>
<dbReference type="InterPro" id="IPR025959">
    <property type="entry name" value="Winged_HTH_dom"/>
</dbReference>
<sequence>MDKKHNLSPAEKLLIVKATEYFKKEKPNGAPGRSGSSAHVMAHWNHHHDPTFAVPEAPRGLRFHSPADSLSLEIRTLIRERNQAQKPITASIIRKNLDTLYGVEISIRTTHRVLHRLGYRFRRGVHRNYLAESQANVAYRARYLEAKLANRDINGNPILPEVYLDESYCNQHPRPLPAQWQGVVQTTVAGAFGSWVEGSLSFWQSQLKGTDNDYH</sequence>
<dbReference type="EMBL" id="JNBR01001736">
    <property type="protein sequence ID" value="OQR85234.1"/>
    <property type="molecule type" value="Genomic_DNA"/>
</dbReference>
<reference evidence="2 3" key="1">
    <citation type="journal article" date="2014" name="Genome Biol. Evol.">
        <title>The secreted proteins of Achlya hypogyna and Thraustotheca clavata identify the ancestral oomycete secretome and reveal gene acquisitions by horizontal gene transfer.</title>
        <authorList>
            <person name="Misner I."/>
            <person name="Blouin N."/>
            <person name="Leonard G."/>
            <person name="Richards T.A."/>
            <person name="Lane C.E."/>
        </authorList>
    </citation>
    <scope>NUCLEOTIDE SEQUENCE [LARGE SCALE GENOMIC DNA]</scope>
    <source>
        <strain evidence="2 3">ATCC 48635</strain>
    </source>
</reference>
<gene>
    <name evidence="2" type="ORF">ACHHYP_12058</name>
</gene>
<dbReference type="Pfam" id="PF13592">
    <property type="entry name" value="HTH_33"/>
    <property type="match status" value="1"/>
</dbReference>
<comment type="caution">
    <text evidence="2">The sequence shown here is derived from an EMBL/GenBank/DDBJ whole genome shotgun (WGS) entry which is preliminary data.</text>
</comment>
<feature type="domain" description="Winged helix-turn helix" evidence="1">
    <location>
        <begin position="89"/>
        <end position="135"/>
    </location>
</feature>
<evidence type="ECO:0000313" key="2">
    <source>
        <dbReference type="EMBL" id="OQR85234.1"/>
    </source>
</evidence>
<organism evidence="2 3">
    <name type="scientific">Achlya hypogyna</name>
    <name type="common">Oomycete</name>
    <name type="synonym">Protoachlya hypogyna</name>
    <dbReference type="NCBI Taxonomy" id="1202772"/>
    <lineage>
        <taxon>Eukaryota</taxon>
        <taxon>Sar</taxon>
        <taxon>Stramenopiles</taxon>
        <taxon>Oomycota</taxon>
        <taxon>Saprolegniomycetes</taxon>
        <taxon>Saprolegniales</taxon>
        <taxon>Achlyaceae</taxon>
        <taxon>Achlya</taxon>
    </lineage>
</organism>
<dbReference type="Proteomes" id="UP000243579">
    <property type="component" value="Unassembled WGS sequence"/>
</dbReference>
<feature type="non-terminal residue" evidence="2">
    <location>
        <position position="215"/>
    </location>
</feature>
<dbReference type="AlphaFoldDB" id="A0A1V9YHM2"/>
<protein>
    <recommendedName>
        <fullName evidence="1">Winged helix-turn helix domain-containing protein</fullName>
    </recommendedName>
</protein>
<name>A0A1V9YHM2_ACHHY</name>
<evidence type="ECO:0000259" key="1">
    <source>
        <dbReference type="Pfam" id="PF13592"/>
    </source>
</evidence>
<dbReference type="OrthoDB" id="78033at2759"/>
<accession>A0A1V9YHM2</accession>
<evidence type="ECO:0000313" key="3">
    <source>
        <dbReference type="Proteomes" id="UP000243579"/>
    </source>
</evidence>
<proteinExistence type="predicted"/>